<dbReference type="InterPro" id="IPR036063">
    <property type="entry name" value="Smr_dom_sf"/>
</dbReference>
<dbReference type="Proteomes" id="UP000019593">
    <property type="component" value="Chromosome"/>
</dbReference>
<dbReference type="PANTHER" id="PTHR35562:SF2">
    <property type="entry name" value="DNA ENDONUCLEASE SMRA-RELATED"/>
    <property type="match status" value="1"/>
</dbReference>
<dbReference type="PROSITE" id="PS50828">
    <property type="entry name" value="SMR"/>
    <property type="match status" value="1"/>
</dbReference>
<feature type="domain" description="Smr" evidence="2">
    <location>
        <begin position="112"/>
        <end position="205"/>
    </location>
</feature>
<dbReference type="Pfam" id="PF01713">
    <property type="entry name" value="Smr"/>
    <property type="match status" value="1"/>
</dbReference>
<protein>
    <submittedName>
        <fullName evidence="3">SMR/MUTS family protein</fullName>
    </submittedName>
</protein>
<gene>
    <name evidence="3" type="ORF">roselon_01068</name>
</gene>
<dbReference type="InterPro" id="IPR002625">
    <property type="entry name" value="Smr_dom"/>
</dbReference>
<dbReference type="KEGG" id="red:roselon_01068"/>
<dbReference type="AlphaFoldDB" id="W8SLS2"/>
<dbReference type="OrthoDB" id="7165597at2"/>
<evidence type="ECO:0000256" key="1">
    <source>
        <dbReference type="SAM" id="MobiDB-lite"/>
    </source>
</evidence>
<keyword evidence="4" id="KW-1185">Reference proteome</keyword>
<accession>W8SLS2</accession>
<reference evidence="3 4" key="1">
    <citation type="submission" date="2013-03" db="EMBL/GenBank/DDBJ databases">
        <authorList>
            <person name="Fiebig A."/>
            <person name="Goeker M."/>
            <person name="Klenk H.-P.P."/>
        </authorList>
    </citation>
    <scope>NUCLEOTIDE SEQUENCE [LARGE SCALE GENOMIC DNA]</scope>
    <source>
        <strain evidence="4">DSM 19469</strain>
    </source>
</reference>
<proteinExistence type="predicted"/>
<evidence type="ECO:0000313" key="3">
    <source>
        <dbReference type="EMBL" id="AHM03465.1"/>
    </source>
</evidence>
<evidence type="ECO:0000259" key="2">
    <source>
        <dbReference type="PROSITE" id="PS50828"/>
    </source>
</evidence>
<dbReference type="STRING" id="1294273.roselon_01068"/>
<dbReference type="SMART" id="SM00463">
    <property type="entry name" value="SMR"/>
    <property type="match status" value="1"/>
</dbReference>
<dbReference type="HOGENOM" id="CLU_055978_2_1_5"/>
<dbReference type="Gene3D" id="3.30.1370.110">
    <property type="match status" value="1"/>
</dbReference>
<feature type="region of interest" description="Disordered" evidence="1">
    <location>
        <begin position="1"/>
        <end position="58"/>
    </location>
</feature>
<evidence type="ECO:0000313" key="4">
    <source>
        <dbReference type="Proteomes" id="UP000019593"/>
    </source>
</evidence>
<organism evidence="3 4">
    <name type="scientific">Roseicyclus elongatus DSM 19469</name>
    <dbReference type="NCBI Taxonomy" id="1294273"/>
    <lineage>
        <taxon>Bacteria</taxon>
        <taxon>Pseudomonadati</taxon>
        <taxon>Pseudomonadota</taxon>
        <taxon>Alphaproteobacteria</taxon>
        <taxon>Rhodobacterales</taxon>
        <taxon>Roseobacteraceae</taxon>
        <taxon>Roseicyclus</taxon>
    </lineage>
</organism>
<dbReference type="SUPFAM" id="SSF160443">
    <property type="entry name" value="SMR domain-like"/>
    <property type="match status" value="1"/>
</dbReference>
<name>W8SLS2_9RHOB</name>
<dbReference type="EMBL" id="CP004372">
    <property type="protein sequence ID" value="AHM03465.1"/>
    <property type="molecule type" value="Genomic_DNA"/>
</dbReference>
<sequence length="208" mass="22995">MRKPGKKGLSTEDRDLWSRVARTARPLHKKKPVDSDGVHDPLSPKPIQKGTVEPEKSKLKGFRIGERAPVASSHPHMPGDEVSHRVAHAPVRMDHGTYRKMQRGKLKPAARIDLHGMTLAQAHPALVHFIIDSFDAGHRLVLVITGKGRGHPDDPNDGPIPIRRGVLRQQVPGWLHAPPLGAIVLDVREAHQRHGGGGAYYVYLKRRG</sequence>
<dbReference type="PANTHER" id="PTHR35562">
    <property type="entry name" value="DNA ENDONUCLEASE SMRA-RELATED"/>
    <property type="match status" value="1"/>
</dbReference>
<dbReference type="eggNOG" id="COG2840">
    <property type="taxonomic scope" value="Bacteria"/>
</dbReference>